<dbReference type="AlphaFoldDB" id="A0A371GYP9"/>
<dbReference type="OrthoDB" id="1739976at2759"/>
<evidence type="ECO:0000313" key="1">
    <source>
        <dbReference type="EMBL" id="RDX95641.1"/>
    </source>
</evidence>
<gene>
    <name evidence="1" type="ORF">CR513_21809</name>
</gene>
<sequence>MFEKFILLHVPCQMNERVNLLAKLASTQRGGLNRTVIQEALEQPTVQESAILSSEWQPSWCDPIINYLCIDNVYTKEASLFLCYSAWASEKQKKPYKKSMRGHTRGRALDSKIARAGFYWPTLKRDSLVFVKKYDKCQRYDDRHQAPLEQLHFVTSP</sequence>
<feature type="non-terminal residue" evidence="1">
    <location>
        <position position="1"/>
    </location>
</feature>
<dbReference type="EMBL" id="QJKJ01004081">
    <property type="protein sequence ID" value="RDX95641.1"/>
    <property type="molecule type" value="Genomic_DNA"/>
</dbReference>
<evidence type="ECO:0008006" key="3">
    <source>
        <dbReference type="Google" id="ProtNLM"/>
    </source>
</evidence>
<evidence type="ECO:0000313" key="2">
    <source>
        <dbReference type="Proteomes" id="UP000257109"/>
    </source>
</evidence>
<keyword evidence="2" id="KW-1185">Reference proteome</keyword>
<name>A0A371GYP9_MUCPR</name>
<comment type="caution">
    <text evidence="1">The sequence shown here is derived from an EMBL/GenBank/DDBJ whole genome shotgun (WGS) entry which is preliminary data.</text>
</comment>
<reference evidence="1" key="1">
    <citation type="submission" date="2018-05" db="EMBL/GenBank/DDBJ databases">
        <title>Draft genome of Mucuna pruriens seed.</title>
        <authorList>
            <person name="Nnadi N.E."/>
            <person name="Vos R."/>
            <person name="Hasami M.H."/>
            <person name="Devisetty U.K."/>
            <person name="Aguiy J.C."/>
        </authorList>
    </citation>
    <scope>NUCLEOTIDE SEQUENCE [LARGE SCALE GENOMIC DNA]</scope>
    <source>
        <strain evidence="1">JCA_2017</strain>
    </source>
</reference>
<accession>A0A371GYP9</accession>
<dbReference type="Proteomes" id="UP000257109">
    <property type="component" value="Unassembled WGS sequence"/>
</dbReference>
<dbReference type="Gene3D" id="1.10.340.70">
    <property type="match status" value="1"/>
</dbReference>
<protein>
    <recommendedName>
        <fullName evidence="3">Integrase zinc-binding domain-containing protein</fullName>
    </recommendedName>
</protein>
<organism evidence="1 2">
    <name type="scientific">Mucuna pruriens</name>
    <name type="common">Velvet bean</name>
    <name type="synonym">Dolichos pruriens</name>
    <dbReference type="NCBI Taxonomy" id="157652"/>
    <lineage>
        <taxon>Eukaryota</taxon>
        <taxon>Viridiplantae</taxon>
        <taxon>Streptophyta</taxon>
        <taxon>Embryophyta</taxon>
        <taxon>Tracheophyta</taxon>
        <taxon>Spermatophyta</taxon>
        <taxon>Magnoliopsida</taxon>
        <taxon>eudicotyledons</taxon>
        <taxon>Gunneridae</taxon>
        <taxon>Pentapetalae</taxon>
        <taxon>rosids</taxon>
        <taxon>fabids</taxon>
        <taxon>Fabales</taxon>
        <taxon>Fabaceae</taxon>
        <taxon>Papilionoideae</taxon>
        <taxon>50 kb inversion clade</taxon>
        <taxon>NPAAA clade</taxon>
        <taxon>indigoferoid/millettioid clade</taxon>
        <taxon>Phaseoleae</taxon>
        <taxon>Mucuna</taxon>
    </lineage>
</organism>
<proteinExistence type="predicted"/>